<keyword evidence="2" id="KW-1185">Reference proteome</keyword>
<protein>
    <submittedName>
        <fullName evidence="1">Uncharacterized protein</fullName>
    </submittedName>
</protein>
<reference evidence="1 2" key="1">
    <citation type="submission" date="2021-06" db="EMBL/GenBank/DDBJ databases">
        <title>Caerostris extrusa draft genome.</title>
        <authorList>
            <person name="Kono N."/>
            <person name="Arakawa K."/>
        </authorList>
    </citation>
    <scope>NUCLEOTIDE SEQUENCE [LARGE SCALE GENOMIC DNA]</scope>
</reference>
<organism evidence="1 2">
    <name type="scientific">Caerostris extrusa</name>
    <name type="common">Bark spider</name>
    <name type="synonym">Caerostris bankana</name>
    <dbReference type="NCBI Taxonomy" id="172846"/>
    <lineage>
        <taxon>Eukaryota</taxon>
        <taxon>Metazoa</taxon>
        <taxon>Ecdysozoa</taxon>
        <taxon>Arthropoda</taxon>
        <taxon>Chelicerata</taxon>
        <taxon>Arachnida</taxon>
        <taxon>Araneae</taxon>
        <taxon>Araneomorphae</taxon>
        <taxon>Entelegynae</taxon>
        <taxon>Araneoidea</taxon>
        <taxon>Araneidae</taxon>
        <taxon>Caerostris</taxon>
    </lineage>
</organism>
<gene>
    <name evidence="1" type="ORF">CEXT_646461</name>
</gene>
<dbReference type="EMBL" id="BPLR01002001">
    <property type="protein sequence ID" value="GIX68815.1"/>
    <property type="molecule type" value="Genomic_DNA"/>
</dbReference>
<dbReference type="AlphaFoldDB" id="A0AAV4M9A4"/>
<accession>A0AAV4M9A4</accession>
<comment type="caution">
    <text evidence="1">The sequence shown here is derived from an EMBL/GenBank/DDBJ whole genome shotgun (WGS) entry which is preliminary data.</text>
</comment>
<evidence type="ECO:0000313" key="1">
    <source>
        <dbReference type="EMBL" id="GIX68815.1"/>
    </source>
</evidence>
<proteinExistence type="predicted"/>
<sequence length="89" mass="10668">MLALRQSVQYACETYRTRFHRLGLLENDNHWVGSCRSCIGRNCRTSERSICNNINNVYNKDLEYKQIMGEIRKKKKYKLCMRCDKFIPN</sequence>
<evidence type="ECO:0000313" key="2">
    <source>
        <dbReference type="Proteomes" id="UP001054945"/>
    </source>
</evidence>
<name>A0AAV4M9A4_CAEEX</name>
<dbReference type="Proteomes" id="UP001054945">
    <property type="component" value="Unassembled WGS sequence"/>
</dbReference>